<feature type="region of interest" description="Disordered" evidence="7">
    <location>
        <begin position="885"/>
        <end position="959"/>
    </location>
</feature>
<dbReference type="Proteomes" id="UP000824890">
    <property type="component" value="Unassembled WGS sequence"/>
</dbReference>
<feature type="domain" description="Trichome birefringence-like N-terminal" evidence="10">
    <location>
        <begin position="460"/>
        <end position="512"/>
    </location>
</feature>
<comment type="subcellular location">
    <subcellularLocation>
        <location evidence="1">Membrane</location>
        <topology evidence="1">Single-pass membrane protein</topology>
    </subcellularLocation>
</comment>
<evidence type="ECO:0000256" key="3">
    <source>
        <dbReference type="ARBA" id="ARBA00022692"/>
    </source>
</evidence>
<evidence type="ECO:0000259" key="10">
    <source>
        <dbReference type="Pfam" id="PF14416"/>
    </source>
</evidence>
<evidence type="ECO:0000313" key="11">
    <source>
        <dbReference type="EMBL" id="KAH0860747.1"/>
    </source>
</evidence>
<comment type="caution">
    <text evidence="11">The sequence shown here is derived from an EMBL/GenBank/DDBJ whole genome shotgun (WGS) entry which is preliminary data.</text>
</comment>
<evidence type="ECO:0000313" key="12">
    <source>
        <dbReference type="Proteomes" id="UP000824890"/>
    </source>
</evidence>
<evidence type="ECO:0000256" key="8">
    <source>
        <dbReference type="SAM" id="Phobius"/>
    </source>
</evidence>
<feature type="domain" description="Trichome birefringence-like N-terminal" evidence="10">
    <location>
        <begin position="65"/>
        <end position="118"/>
    </location>
</feature>
<name>A0ABQ7XXS2_BRANA</name>
<evidence type="ECO:0000256" key="5">
    <source>
        <dbReference type="ARBA" id="ARBA00022989"/>
    </source>
</evidence>
<gene>
    <name evidence="11" type="ORF">HID58_089008</name>
</gene>
<protein>
    <recommendedName>
        <fullName evidence="13">Trichome birefringence-like N-terminal domain-containing protein</fullName>
    </recommendedName>
</protein>
<accession>A0ABQ7XXS2</accession>
<feature type="transmembrane region" description="Helical" evidence="8">
    <location>
        <begin position="15"/>
        <end position="36"/>
    </location>
</feature>
<dbReference type="EMBL" id="JAGKQM010000019">
    <property type="protein sequence ID" value="KAH0860747.1"/>
    <property type="molecule type" value="Genomic_DNA"/>
</dbReference>
<keyword evidence="5 8" id="KW-1133">Transmembrane helix</keyword>
<sequence length="1312" mass="151436">MELLHSAAIPSKQKLLIVVTISISLFTIIPLLYPFVEDPNFFFKQQHPSQTSIVKLQDSVAATHKSCDIFSGEWVPNPEAPYYTNTTCWAIHEHQNCMRFGRPDTDFIKWKWKPHGCEDDLPVFDPLRFLETVRGKTMAFVGDSVSRNHMQSLICLLSQVEYPVDASVNTSDYFKRWTYETYNFTIAPFWSTHLVKSTEPEPGKTEHSVFDLYLDEADERWTAEIGDFDYVIISSGHWHYRPSVYYENNTIIGCRYCQLPNISDFSMFYGYRKAFRTAFKAILDSETFEGVMYLRTFAPSHFEGGLWNEGGNCLRKGPYQRNETQDDVTMKLHKIQVEEFERAEVEAKRKGKRFRLLDTTQAMWLRPDGHPSRYGHLPEANVSLYNDCVHWCLPGPIDNLNDFLLAMIKREEEKGLLAQVRKMIPIPAPLNHTRHRKSSYHSPPVTTSTLRTQIRDDEQRCDLFNGEWIPNEESPYYNNATCWAIQEHQNCMKFGRPDTGFMRWRWKPDGCDLPIFDPNEFLEMVRGKSMGFVGDSISRNQVQSLLCLLSRVEYPEDISSSPDTAFKVWNYKSYNFTLHVMWSPYLVKTTKADPTDPECNLFSLYLDEYDTKWTSQINQLDYLVISSGHWFYRPVIFYENETIAGCQYCSLPNTTQLPLYYGYKKALRTSLRAILENFKGLAILRSFSPQHFEGGPWDKGGDCVRTRPYRRNETIPEGADLKIHDIQLEEFRAAEEEMKKKGLRLRLMDTTQAMLLRPDGHPGRYGHIQTAEVSLRNDCIHWCLPGPIDTWNDILLHMMKTEKPCTIVLKQTMELLPLFAAIQRTPRVALTLSFVLFTLTIVPALYSLLANPALPVLISSSETDGPFPSDHVHLSPLNSPSFRTLSPVNSPIPAPPYHTRHQKSSSGKIPSPNISPIPVPPDHTLSRHQHSSSHQSSSPVNGPIPAPLNSSPVTTSTLRTQIRDDEQRCDLFKGEWIPNEESPYYNNATCWAIQEHQNCMKFGRPDTGFMRWRWKPDGCDLPIFDPNEFLEMVRGKSMGFVGDSISRNQVQSLLCLLSRVEYPEDISSSPDIAFKVWNYTSYNFILHVMWSPYLVKTTKPDPTDAKSNFFSLYLDQYDTKWTSQINQLDYLIISSGHWFYRPLIFYENEKLSGCQYCSLPNTTELPFHYGYTKALRTSLRAILENFTGLAILRSFSPQHFEGGPWNKGGDCARTQPYRRNETIPEVSDLKIHDIQLEEFRAAEEGMKKKMGLRLRLMNTTQAMLLRPDGHPGRYGHLQTEEVSSRNDCIHWCLPGPIDTWNDILLQMMKTEK</sequence>
<dbReference type="PANTHER" id="PTHR32285:SF351">
    <property type="entry name" value="PROTEIN TRICHOME BIREFRINGENCE-LIKE 21"/>
    <property type="match status" value="1"/>
</dbReference>
<feature type="domain" description="Trichome birefringence-like N-terminal" evidence="10">
    <location>
        <begin position="968"/>
        <end position="1020"/>
    </location>
</feature>
<evidence type="ECO:0000256" key="6">
    <source>
        <dbReference type="ARBA" id="ARBA00023136"/>
    </source>
</evidence>
<keyword evidence="4" id="KW-0735">Signal-anchor</keyword>
<dbReference type="InterPro" id="IPR029962">
    <property type="entry name" value="TBL"/>
</dbReference>
<evidence type="ECO:0008006" key="13">
    <source>
        <dbReference type="Google" id="ProtNLM"/>
    </source>
</evidence>
<organism evidence="11 12">
    <name type="scientific">Brassica napus</name>
    <name type="common">Rape</name>
    <dbReference type="NCBI Taxonomy" id="3708"/>
    <lineage>
        <taxon>Eukaryota</taxon>
        <taxon>Viridiplantae</taxon>
        <taxon>Streptophyta</taxon>
        <taxon>Embryophyta</taxon>
        <taxon>Tracheophyta</taxon>
        <taxon>Spermatophyta</taxon>
        <taxon>Magnoliopsida</taxon>
        <taxon>eudicotyledons</taxon>
        <taxon>Gunneridae</taxon>
        <taxon>Pentapetalae</taxon>
        <taxon>rosids</taxon>
        <taxon>malvids</taxon>
        <taxon>Brassicales</taxon>
        <taxon>Brassicaceae</taxon>
        <taxon>Brassiceae</taxon>
        <taxon>Brassica</taxon>
    </lineage>
</organism>
<evidence type="ECO:0000256" key="2">
    <source>
        <dbReference type="ARBA" id="ARBA00007727"/>
    </source>
</evidence>
<dbReference type="Pfam" id="PF13839">
    <property type="entry name" value="PC-Esterase"/>
    <property type="match status" value="3"/>
</dbReference>
<proteinExistence type="inferred from homology"/>
<keyword evidence="12" id="KW-1185">Reference proteome</keyword>
<evidence type="ECO:0000256" key="4">
    <source>
        <dbReference type="ARBA" id="ARBA00022968"/>
    </source>
</evidence>
<feature type="domain" description="Trichome birefringence-like C-terminal" evidence="9">
    <location>
        <begin position="513"/>
        <end position="798"/>
    </location>
</feature>
<reference evidence="11 12" key="1">
    <citation type="submission" date="2021-05" db="EMBL/GenBank/DDBJ databases">
        <title>Genome Assembly of Synthetic Allotetraploid Brassica napus Reveals Homoeologous Exchanges between Subgenomes.</title>
        <authorList>
            <person name="Davis J.T."/>
        </authorList>
    </citation>
    <scope>NUCLEOTIDE SEQUENCE [LARGE SCALE GENOMIC DNA]</scope>
    <source>
        <strain evidence="12">cv. Da-Ae</strain>
        <tissue evidence="11">Seedling</tissue>
    </source>
</reference>
<keyword evidence="6 8" id="KW-0472">Membrane</keyword>
<dbReference type="InterPro" id="IPR025846">
    <property type="entry name" value="TBL_N"/>
</dbReference>
<dbReference type="Pfam" id="PF14416">
    <property type="entry name" value="PMR5N"/>
    <property type="match status" value="3"/>
</dbReference>
<feature type="compositionally biased region" description="Polar residues" evidence="7">
    <location>
        <begin position="948"/>
        <end position="959"/>
    </location>
</feature>
<dbReference type="InterPro" id="IPR026057">
    <property type="entry name" value="TBL_C"/>
</dbReference>
<evidence type="ECO:0000259" key="9">
    <source>
        <dbReference type="Pfam" id="PF13839"/>
    </source>
</evidence>
<evidence type="ECO:0000256" key="1">
    <source>
        <dbReference type="ARBA" id="ARBA00004167"/>
    </source>
</evidence>
<feature type="domain" description="Trichome birefringence-like C-terminal" evidence="9">
    <location>
        <begin position="1021"/>
        <end position="1307"/>
    </location>
</feature>
<evidence type="ECO:0000256" key="7">
    <source>
        <dbReference type="SAM" id="MobiDB-lite"/>
    </source>
</evidence>
<keyword evidence="3 8" id="KW-0812">Transmembrane</keyword>
<dbReference type="PANTHER" id="PTHR32285">
    <property type="entry name" value="PROTEIN TRICHOME BIREFRINGENCE-LIKE 9-RELATED"/>
    <property type="match status" value="1"/>
</dbReference>
<comment type="similarity">
    <text evidence="2">Belongs to the PC-esterase family. TBL subfamily.</text>
</comment>
<feature type="domain" description="Trichome birefringence-like C-terminal" evidence="9">
    <location>
        <begin position="121"/>
        <end position="407"/>
    </location>
</feature>